<reference evidence="3" key="1">
    <citation type="submission" date="2018-12" db="EMBL/GenBank/DDBJ databases">
        <title>Tengunoibacter tsumagoiensis gen. nov., sp. nov., Dictyobacter kobayashii sp. nov., D. alpinus sp. nov., and D. joshuensis sp. nov. and description of Dictyobacteraceae fam. nov. within the order Ktedonobacterales isolated from Tengu-no-mugimeshi.</title>
        <authorList>
            <person name="Wang C.M."/>
            <person name="Zheng Y."/>
            <person name="Sakai Y."/>
            <person name="Toyoda A."/>
            <person name="Minakuchi Y."/>
            <person name="Abe K."/>
            <person name="Yokota A."/>
            <person name="Yabe S."/>
        </authorList>
    </citation>
    <scope>NUCLEOTIDE SEQUENCE [LARGE SCALE GENOMIC DNA]</scope>
    <source>
        <strain evidence="3">Uno16</strain>
    </source>
</reference>
<dbReference type="InterPro" id="IPR054491">
    <property type="entry name" value="MGH1-like_GH"/>
</dbReference>
<feature type="domain" description="Mannosylglycerate hydrolase MGH1-like glycoside hydrolase" evidence="1">
    <location>
        <begin position="161"/>
        <end position="393"/>
    </location>
</feature>
<dbReference type="InterPro" id="IPR008928">
    <property type="entry name" value="6-hairpin_glycosidase_sf"/>
</dbReference>
<dbReference type="GO" id="GO:0005975">
    <property type="term" value="P:carbohydrate metabolic process"/>
    <property type="evidence" value="ECO:0007669"/>
    <property type="project" value="InterPro"/>
</dbReference>
<organism evidence="2 3">
    <name type="scientific">Dictyobacter alpinus</name>
    <dbReference type="NCBI Taxonomy" id="2014873"/>
    <lineage>
        <taxon>Bacteria</taxon>
        <taxon>Bacillati</taxon>
        <taxon>Chloroflexota</taxon>
        <taxon>Ktedonobacteria</taxon>
        <taxon>Ktedonobacterales</taxon>
        <taxon>Dictyobacteraceae</taxon>
        <taxon>Dictyobacter</taxon>
    </lineage>
</organism>
<dbReference type="SUPFAM" id="SSF48208">
    <property type="entry name" value="Six-hairpin glycosidases"/>
    <property type="match status" value="1"/>
</dbReference>
<dbReference type="EMBL" id="BIFT01000001">
    <property type="protein sequence ID" value="GCE26685.1"/>
    <property type="molecule type" value="Genomic_DNA"/>
</dbReference>
<dbReference type="RefSeq" id="WP_161982068.1">
    <property type="nucleotide sequence ID" value="NZ_BIFT01000001.1"/>
</dbReference>
<gene>
    <name evidence="2" type="ORF">KDA_21690</name>
</gene>
<dbReference type="Gene3D" id="1.50.10.10">
    <property type="match status" value="1"/>
</dbReference>
<evidence type="ECO:0000259" key="1">
    <source>
        <dbReference type="Pfam" id="PF22422"/>
    </source>
</evidence>
<evidence type="ECO:0000313" key="3">
    <source>
        <dbReference type="Proteomes" id="UP000287171"/>
    </source>
</evidence>
<dbReference type="AlphaFoldDB" id="A0A402B5S2"/>
<name>A0A402B5S2_9CHLR</name>
<protein>
    <recommendedName>
        <fullName evidence="1">Mannosylglycerate hydrolase MGH1-like glycoside hydrolase domain-containing protein</fullName>
    </recommendedName>
</protein>
<sequence>MKEISEQGVSTAPSFERNVLINFWQKALAALQELQNPLGLMASGQGDHFHAIFGRDSLWTVQLALKAIRHLPESERQEGGVYASYHNWLHGLASNVLLGLGQLQGQEVNDANEEQPGRIVHEYWEPVPPNMVEAHWPVVDGNGRYYGAFDATFLYISTIAQIDDYFNDRDLLEKLWPHVHAALLWMLNWSDLDQDGLVEYARRNPGGYGLPNQIWKDSSDSVLSPDDLSLNHPLAWIEVQGYALDAYNAYITLATKLERMDADLLPQIEQRIDGLRQGLASFWLEQENIHAMAIDGQKKQIPLVASNPGHLLWSQAVDEQQARQISERLLKADMMTPWGLRTLSDQAYCYDPFNYHRGTIWPFDNAIIAAGMESYGFDTQARTVAHSVLQALSTIDNPVELYMVLPSQVIRAPQIQQLWALVDYRQACNVQAWTAAATLYMVSLFL</sequence>
<accession>A0A402B5S2</accession>
<keyword evidence="3" id="KW-1185">Reference proteome</keyword>
<dbReference type="Proteomes" id="UP000287171">
    <property type="component" value="Unassembled WGS sequence"/>
</dbReference>
<proteinExistence type="predicted"/>
<evidence type="ECO:0000313" key="2">
    <source>
        <dbReference type="EMBL" id="GCE26685.1"/>
    </source>
</evidence>
<dbReference type="Pfam" id="PF22422">
    <property type="entry name" value="MGH1-like_GH"/>
    <property type="match status" value="1"/>
</dbReference>
<dbReference type="InterPro" id="IPR012341">
    <property type="entry name" value="6hp_glycosidase-like_sf"/>
</dbReference>
<comment type="caution">
    <text evidence="2">The sequence shown here is derived from an EMBL/GenBank/DDBJ whole genome shotgun (WGS) entry which is preliminary data.</text>
</comment>